<feature type="signal peptide" evidence="2">
    <location>
        <begin position="1"/>
        <end position="18"/>
    </location>
</feature>
<feature type="compositionally biased region" description="Basic and acidic residues" evidence="1">
    <location>
        <begin position="167"/>
        <end position="176"/>
    </location>
</feature>
<keyword evidence="2" id="KW-0732">Signal</keyword>
<evidence type="ECO:0000313" key="3">
    <source>
        <dbReference type="EMBL" id="KAF6809042.1"/>
    </source>
</evidence>
<feature type="region of interest" description="Disordered" evidence="1">
    <location>
        <begin position="156"/>
        <end position="190"/>
    </location>
</feature>
<comment type="caution">
    <text evidence="3">The sequence shown here is derived from an EMBL/GenBank/DDBJ whole genome shotgun (WGS) entry which is preliminary data.</text>
</comment>
<dbReference type="EMBL" id="WIGM01000908">
    <property type="protein sequence ID" value="KAF6809042.1"/>
    <property type="molecule type" value="Genomic_DNA"/>
</dbReference>
<proteinExistence type="predicted"/>
<name>A0A8H6MU37_9PEZI</name>
<dbReference type="Proteomes" id="UP000639643">
    <property type="component" value="Unassembled WGS sequence"/>
</dbReference>
<evidence type="ECO:0000313" key="4">
    <source>
        <dbReference type="Proteomes" id="UP000639643"/>
    </source>
</evidence>
<organism evidence="3 4">
    <name type="scientific">Colletotrichum musicola</name>
    <dbReference type="NCBI Taxonomy" id="2175873"/>
    <lineage>
        <taxon>Eukaryota</taxon>
        <taxon>Fungi</taxon>
        <taxon>Dikarya</taxon>
        <taxon>Ascomycota</taxon>
        <taxon>Pezizomycotina</taxon>
        <taxon>Sordariomycetes</taxon>
        <taxon>Hypocreomycetidae</taxon>
        <taxon>Glomerellales</taxon>
        <taxon>Glomerellaceae</taxon>
        <taxon>Colletotrichum</taxon>
        <taxon>Colletotrichum orchidearum species complex</taxon>
    </lineage>
</organism>
<keyword evidence="4" id="KW-1185">Reference proteome</keyword>
<dbReference type="AlphaFoldDB" id="A0A8H6MU37"/>
<protein>
    <submittedName>
        <fullName evidence="3">Siderophore biosynthesis protein</fullName>
    </submittedName>
</protein>
<evidence type="ECO:0000256" key="2">
    <source>
        <dbReference type="SAM" id="SignalP"/>
    </source>
</evidence>
<dbReference type="OrthoDB" id="3942074at2759"/>
<sequence>MSRYVLCLLATTATTILAASDLAGCTSFTSTVPAASGKPSSAGHESAHVTVIWYRPGTWEICQDIDCGSGRAPPRNVPGCPGYTGTDTVERKFLTADPAASAEPETTVTTTAKRTSTVVRFVTATSTSKNVTSTATVTRLSSTTLPVRTVSGTATNSVNGTISATETETKASKTENADASATQPTTSPSQAAGVVATARAGIAAALGVAAAVVLV</sequence>
<feature type="compositionally biased region" description="Polar residues" evidence="1">
    <location>
        <begin position="177"/>
        <end position="190"/>
    </location>
</feature>
<accession>A0A8H6MU37</accession>
<evidence type="ECO:0000256" key="1">
    <source>
        <dbReference type="SAM" id="MobiDB-lite"/>
    </source>
</evidence>
<gene>
    <name evidence="3" type="ORF">CMUS01_13757</name>
</gene>
<reference evidence="3" key="1">
    <citation type="journal article" date="2020" name="Phytopathology">
        <title>Genome Sequence Resources of Colletotrichum truncatum, C. plurivorum, C. musicola, and C. sojae: Four Species Pathogenic to Soybean (Glycine max).</title>
        <authorList>
            <person name="Rogerio F."/>
            <person name="Boufleur T.R."/>
            <person name="Ciampi-Guillardi M."/>
            <person name="Sukno S.A."/>
            <person name="Thon M.R."/>
            <person name="Massola Junior N.S."/>
            <person name="Baroncelli R."/>
        </authorList>
    </citation>
    <scope>NUCLEOTIDE SEQUENCE</scope>
    <source>
        <strain evidence="3">LFN0074</strain>
    </source>
</reference>
<feature type="chain" id="PRO_5034016855" evidence="2">
    <location>
        <begin position="19"/>
        <end position="215"/>
    </location>
</feature>